<dbReference type="EMBL" id="JAEMNV010000007">
    <property type="protein sequence ID" value="MBJ8341490.1"/>
    <property type="molecule type" value="Genomic_DNA"/>
</dbReference>
<dbReference type="Pfam" id="PF06224">
    <property type="entry name" value="AlkZ-like"/>
    <property type="match status" value="1"/>
</dbReference>
<dbReference type="Proteomes" id="UP000655868">
    <property type="component" value="Unassembled WGS sequence"/>
</dbReference>
<evidence type="ECO:0000313" key="1">
    <source>
        <dbReference type="EMBL" id="MBJ8341490.1"/>
    </source>
</evidence>
<dbReference type="RefSeq" id="WP_199706399.1">
    <property type="nucleotide sequence ID" value="NZ_JAEMNV010000007.1"/>
</dbReference>
<dbReference type="InterPro" id="IPR009351">
    <property type="entry name" value="AlkZ-like"/>
</dbReference>
<protein>
    <submittedName>
        <fullName evidence="1">YcaQ family DNA glycosylase</fullName>
    </submittedName>
</protein>
<gene>
    <name evidence="1" type="ORF">JGU71_21610</name>
</gene>
<keyword evidence="2" id="KW-1185">Reference proteome</keyword>
<dbReference type="AlphaFoldDB" id="A0A934U5F9"/>
<proteinExistence type="predicted"/>
<dbReference type="PANTHER" id="PTHR30528:SF0">
    <property type="entry name" value="CYTOPLASMIC PROTEIN"/>
    <property type="match status" value="1"/>
</dbReference>
<accession>A0A934U5F9</accession>
<evidence type="ECO:0000313" key="2">
    <source>
        <dbReference type="Proteomes" id="UP000655868"/>
    </source>
</evidence>
<name>A0A934U5F9_9NOCA</name>
<reference evidence="1" key="1">
    <citation type="submission" date="2020-12" db="EMBL/GenBank/DDBJ databases">
        <title>Antrihabitans popcorni sp. nov. and Antrihabitans auranticaus sp. nov., isolated from a larva cave.</title>
        <authorList>
            <person name="Lee S.D."/>
            <person name="Kim I.S."/>
        </authorList>
    </citation>
    <scope>NUCLEOTIDE SEQUENCE</scope>
    <source>
        <strain evidence="1">YC3-6</strain>
    </source>
</reference>
<dbReference type="PANTHER" id="PTHR30528">
    <property type="entry name" value="CYTOPLASMIC PROTEIN"/>
    <property type="match status" value="1"/>
</dbReference>
<organism evidence="1 2">
    <name type="scientific">Antrihabitans stalagmiti</name>
    <dbReference type="NCBI Taxonomy" id="2799499"/>
    <lineage>
        <taxon>Bacteria</taxon>
        <taxon>Bacillati</taxon>
        <taxon>Actinomycetota</taxon>
        <taxon>Actinomycetes</taxon>
        <taxon>Mycobacteriales</taxon>
        <taxon>Nocardiaceae</taxon>
        <taxon>Antrihabitans</taxon>
    </lineage>
</organism>
<sequence length="405" mass="45705">MRQISAATARRIALAAQGFAGRLPASAPTRRTVLGVVDKTQLLQIDSVSAVVRAHYAPVFSRIGECDRTLLDDAVWSHSARKPRQFVEYWAHEAALLPVEDWPLMRWRMREFEFGRWSHARRVNERNPGLVDDVLAAVTEVGPAGAGAIEKYLERGNNGPKRSSWWDLSDTKIVCEQLFASGELSVDKRVAFTRQYDLTERVIPAHVRERHVDEADAIRELVTRSARALGIATEPDLRDYYRLKRIQTEPAIADLVDSGVLEPVTVSGWDKPAYLHTEARAPRKISGSALLCPFDPLIFCRPRTEQIFGFHFRIEIYTPEPKRVHGYYVFPFLLDGELVGRVDLRAERGTGRLLVPAAFTEDGHRTDRVASELADALRRMAKWLELDEIVIGERGDLAAMLAAKF</sequence>
<comment type="caution">
    <text evidence="1">The sequence shown here is derived from an EMBL/GenBank/DDBJ whole genome shotgun (WGS) entry which is preliminary data.</text>
</comment>